<dbReference type="GO" id="GO:0006310">
    <property type="term" value="P:DNA recombination"/>
    <property type="evidence" value="ECO:0007669"/>
    <property type="project" value="UniProtKB-UniRule"/>
</dbReference>
<comment type="similarity">
    <text evidence="1 7">Belongs to the RecO family.</text>
</comment>
<keyword evidence="3 7" id="KW-0227">DNA damage</keyword>
<dbReference type="OrthoDB" id="9797083at2"/>
<dbReference type="SUPFAM" id="SSF50249">
    <property type="entry name" value="Nucleic acid-binding proteins"/>
    <property type="match status" value="1"/>
</dbReference>
<proteinExistence type="inferred from homology"/>
<sequence length="246" mass="28250">MLNKVNGIVIRRVEYGDSHLIVTFLAEHGRKIPVMARNAKKSKKFGYALDLFYENLFIFSQFKGMGTLNSVDTLNSHYNIRSDIFKLTYAQYIAELIDKALEEDDESKFIYRLLKFGLDHIAEGADPAVIGIIVSLKCMPLYGYQPNFDYCPVDDSTDRSQFTGYSMSLNGVMTKRAMAEDERTLPMSNKSLYFLYLLNNLPLDKFSSVSISEDVVKEMESLIFQLYDEFIGVSLKSRRILEQLTR</sequence>
<dbReference type="Pfam" id="PF11967">
    <property type="entry name" value="RecO_N"/>
    <property type="match status" value="1"/>
</dbReference>
<dbReference type="GO" id="GO:0006302">
    <property type="term" value="P:double-strand break repair"/>
    <property type="evidence" value="ECO:0007669"/>
    <property type="project" value="TreeGrafter"/>
</dbReference>
<dbReference type="NCBIfam" id="TIGR00613">
    <property type="entry name" value="reco"/>
    <property type="match status" value="1"/>
</dbReference>
<evidence type="ECO:0000256" key="4">
    <source>
        <dbReference type="ARBA" id="ARBA00023172"/>
    </source>
</evidence>
<dbReference type="HAMAP" id="MF_00201">
    <property type="entry name" value="RecO"/>
    <property type="match status" value="1"/>
</dbReference>
<organism evidence="9 10">
    <name type="scientific">Macrococcus lamae</name>
    <dbReference type="NCBI Taxonomy" id="198484"/>
    <lineage>
        <taxon>Bacteria</taxon>
        <taxon>Bacillati</taxon>
        <taxon>Bacillota</taxon>
        <taxon>Bacilli</taxon>
        <taxon>Bacillales</taxon>
        <taxon>Staphylococcaceae</taxon>
        <taxon>Macrococcus</taxon>
    </lineage>
</organism>
<dbReference type="InterPro" id="IPR012340">
    <property type="entry name" value="NA-bd_OB-fold"/>
</dbReference>
<dbReference type="InterPro" id="IPR042242">
    <property type="entry name" value="RecO_C"/>
</dbReference>
<dbReference type="Gene3D" id="1.20.1440.120">
    <property type="entry name" value="Recombination protein O, C-terminal domain"/>
    <property type="match status" value="1"/>
</dbReference>
<reference evidence="9 10" key="1">
    <citation type="submission" date="2019-01" db="EMBL/GenBank/DDBJ databases">
        <title>Draft genome sequences of the type strains of six Macrococcus species.</title>
        <authorList>
            <person name="Mazhar S."/>
            <person name="Altermann E."/>
            <person name="Hill C."/>
            <person name="Mcauliffe O."/>
        </authorList>
    </citation>
    <scope>NUCLEOTIDE SEQUENCE [LARGE SCALE GENOMIC DNA]</scope>
    <source>
        <strain evidence="9 10">CCM4815</strain>
    </source>
</reference>
<evidence type="ECO:0000256" key="3">
    <source>
        <dbReference type="ARBA" id="ARBA00022763"/>
    </source>
</evidence>
<evidence type="ECO:0000313" key="10">
    <source>
        <dbReference type="Proteomes" id="UP000294802"/>
    </source>
</evidence>
<evidence type="ECO:0000256" key="1">
    <source>
        <dbReference type="ARBA" id="ARBA00007452"/>
    </source>
</evidence>
<dbReference type="GO" id="GO:0043590">
    <property type="term" value="C:bacterial nucleoid"/>
    <property type="evidence" value="ECO:0007669"/>
    <property type="project" value="TreeGrafter"/>
</dbReference>
<keyword evidence="4 7" id="KW-0233">DNA recombination</keyword>
<name>A0A4R6BX92_9STAP</name>
<evidence type="ECO:0000256" key="7">
    <source>
        <dbReference type="HAMAP-Rule" id="MF_00201"/>
    </source>
</evidence>
<dbReference type="Gene3D" id="2.40.50.140">
    <property type="entry name" value="Nucleic acid-binding proteins"/>
    <property type="match status" value="1"/>
</dbReference>
<dbReference type="InterPro" id="IPR022572">
    <property type="entry name" value="DNA_rep/recomb_RecO_N"/>
</dbReference>
<gene>
    <name evidence="7 9" type="primary">recO</name>
    <name evidence="9" type="ORF">ERX29_00475</name>
</gene>
<evidence type="ECO:0000256" key="2">
    <source>
        <dbReference type="ARBA" id="ARBA00021310"/>
    </source>
</evidence>
<keyword evidence="10" id="KW-1185">Reference proteome</keyword>
<comment type="function">
    <text evidence="7">Involved in DNA repair and RecF pathway recombination.</text>
</comment>
<evidence type="ECO:0000256" key="6">
    <source>
        <dbReference type="ARBA" id="ARBA00033409"/>
    </source>
</evidence>
<dbReference type="AlphaFoldDB" id="A0A4R6BX92"/>
<dbReference type="RefSeq" id="WP_133442715.1">
    <property type="nucleotide sequence ID" value="NZ_SCWB01000001.1"/>
</dbReference>
<dbReference type="SUPFAM" id="SSF57863">
    <property type="entry name" value="ArfGap/RecO-like zinc finger"/>
    <property type="match status" value="1"/>
</dbReference>
<evidence type="ECO:0000259" key="8">
    <source>
        <dbReference type="Pfam" id="PF11967"/>
    </source>
</evidence>
<dbReference type="Proteomes" id="UP000294802">
    <property type="component" value="Unassembled WGS sequence"/>
</dbReference>
<dbReference type="PANTHER" id="PTHR33991">
    <property type="entry name" value="DNA REPAIR PROTEIN RECO"/>
    <property type="match status" value="1"/>
</dbReference>
<dbReference type="PANTHER" id="PTHR33991:SF1">
    <property type="entry name" value="DNA REPAIR PROTEIN RECO"/>
    <property type="match status" value="1"/>
</dbReference>
<evidence type="ECO:0000313" key="9">
    <source>
        <dbReference type="EMBL" id="TDM13112.1"/>
    </source>
</evidence>
<accession>A0A4R6BX92</accession>
<dbReference type="InterPro" id="IPR003717">
    <property type="entry name" value="RecO"/>
</dbReference>
<protein>
    <recommendedName>
        <fullName evidence="2 7">DNA repair protein RecO</fullName>
    </recommendedName>
    <alternativeName>
        <fullName evidence="6 7">Recombination protein O</fullName>
    </alternativeName>
</protein>
<feature type="domain" description="DNA replication/recombination mediator RecO N-terminal" evidence="8">
    <location>
        <begin position="3"/>
        <end position="76"/>
    </location>
</feature>
<comment type="caution">
    <text evidence="9">The sequence shown here is derived from an EMBL/GenBank/DDBJ whole genome shotgun (WGS) entry which is preliminary data.</text>
</comment>
<keyword evidence="5 7" id="KW-0234">DNA repair</keyword>
<dbReference type="Pfam" id="PF02565">
    <property type="entry name" value="RecO_C"/>
    <property type="match status" value="1"/>
</dbReference>
<dbReference type="InterPro" id="IPR037278">
    <property type="entry name" value="ARFGAP/RecO"/>
</dbReference>
<dbReference type="EMBL" id="SCWB01000001">
    <property type="protein sequence ID" value="TDM13112.1"/>
    <property type="molecule type" value="Genomic_DNA"/>
</dbReference>
<evidence type="ECO:0000256" key="5">
    <source>
        <dbReference type="ARBA" id="ARBA00023204"/>
    </source>
</evidence>